<sequence length="77" mass="8768">MTERGQRMLKRTVCRSRQLTKLKTSKLRMTFRLAQQCVESFMEWVSTAKQLHPCLTSPSAMQRVGCSGVKHVATALL</sequence>
<dbReference type="Proteomes" id="UP001162483">
    <property type="component" value="Unassembled WGS sequence"/>
</dbReference>
<evidence type="ECO:0000313" key="1">
    <source>
        <dbReference type="EMBL" id="CAI9620957.1"/>
    </source>
</evidence>
<comment type="caution">
    <text evidence="1">The sequence shown here is derived from an EMBL/GenBank/DDBJ whole genome shotgun (WGS) entry which is preliminary data.</text>
</comment>
<proteinExistence type="predicted"/>
<evidence type="ECO:0000313" key="2">
    <source>
        <dbReference type="Proteomes" id="UP001162483"/>
    </source>
</evidence>
<protein>
    <submittedName>
        <fullName evidence="1">Uncharacterized protein</fullName>
    </submittedName>
</protein>
<name>A0ABN9HJD1_9NEOB</name>
<organism evidence="1 2">
    <name type="scientific">Staurois parvus</name>
    <dbReference type="NCBI Taxonomy" id="386267"/>
    <lineage>
        <taxon>Eukaryota</taxon>
        <taxon>Metazoa</taxon>
        <taxon>Chordata</taxon>
        <taxon>Craniata</taxon>
        <taxon>Vertebrata</taxon>
        <taxon>Euteleostomi</taxon>
        <taxon>Amphibia</taxon>
        <taxon>Batrachia</taxon>
        <taxon>Anura</taxon>
        <taxon>Neobatrachia</taxon>
        <taxon>Ranoidea</taxon>
        <taxon>Ranidae</taxon>
        <taxon>Staurois</taxon>
    </lineage>
</organism>
<keyword evidence="2" id="KW-1185">Reference proteome</keyword>
<dbReference type="EMBL" id="CATNWA010021006">
    <property type="protein sequence ID" value="CAI9620957.1"/>
    <property type="molecule type" value="Genomic_DNA"/>
</dbReference>
<feature type="non-terminal residue" evidence="1">
    <location>
        <position position="77"/>
    </location>
</feature>
<reference evidence="1" key="1">
    <citation type="submission" date="2023-05" db="EMBL/GenBank/DDBJ databases">
        <authorList>
            <person name="Stuckert A."/>
        </authorList>
    </citation>
    <scope>NUCLEOTIDE SEQUENCE</scope>
</reference>
<gene>
    <name evidence="1" type="ORF">SPARVUS_LOCUS16071411</name>
</gene>
<accession>A0ABN9HJD1</accession>